<dbReference type="InterPro" id="IPR003759">
    <property type="entry name" value="Cbl-bd_cap"/>
</dbReference>
<sequence>MTVYSIKDLEHLSGIKAHTIRIWEKRYALLDPNRTDTNIRSYSDNDVRRILNVAMLVKNGYKISSVATFDEQKLQDEVIRINRNANDPDKDIDQLLFHTVNLDTFGFEAMVDKIIGEFGFSKTIQQVIFPFFERIGILWQAGSIFTAHEHFVSNLIRNRLIGETAKLVNKEASKSALFFLRENEWHELGLLYFNFLAAQAGFRCVYLGQSLPFEDLANLLTANKYDFVCTSFVHAIEKPELELYLANLSLVFNQDKILIAGRQIAIHKPKLPSNVLVVKNSNDFIKRISG</sequence>
<dbReference type="Proteomes" id="UP001193389">
    <property type="component" value="Chromosome"/>
</dbReference>
<keyword evidence="4" id="KW-0804">Transcription</keyword>
<dbReference type="SMART" id="SM00422">
    <property type="entry name" value="HTH_MERR"/>
    <property type="match status" value="1"/>
</dbReference>
<evidence type="ECO:0000256" key="2">
    <source>
        <dbReference type="ARBA" id="ARBA00023015"/>
    </source>
</evidence>
<evidence type="ECO:0000256" key="4">
    <source>
        <dbReference type="ARBA" id="ARBA00023163"/>
    </source>
</evidence>
<dbReference type="EMBL" id="AP018694">
    <property type="protein sequence ID" value="BBE16671.1"/>
    <property type="molecule type" value="Genomic_DNA"/>
</dbReference>
<dbReference type="Pfam" id="PF02607">
    <property type="entry name" value="B12-binding_2"/>
    <property type="match status" value="1"/>
</dbReference>
<gene>
    <name evidence="6" type="ORF">AQPE_0814</name>
</gene>
<feature type="domain" description="HTH merR-type" evidence="5">
    <location>
        <begin position="3"/>
        <end position="72"/>
    </location>
</feature>
<dbReference type="PANTHER" id="PTHR30204">
    <property type="entry name" value="REDOX-CYCLING DRUG-SENSING TRANSCRIPTIONAL ACTIVATOR SOXR"/>
    <property type="match status" value="1"/>
</dbReference>
<keyword evidence="1" id="KW-0678">Repressor</keyword>
<keyword evidence="2" id="KW-0805">Transcription regulation</keyword>
<dbReference type="Gene3D" id="1.10.1660.10">
    <property type="match status" value="1"/>
</dbReference>
<reference evidence="6" key="1">
    <citation type="journal article" date="2020" name="Int. J. Syst. Evol. Microbiol.">
        <title>Aquipluma nitroreducens gen. nov. sp. nov., a novel facultatively anaerobic bacterium isolated from a freshwater lake.</title>
        <authorList>
            <person name="Watanabe M."/>
            <person name="Kojima H."/>
            <person name="Fukui M."/>
        </authorList>
    </citation>
    <scope>NUCLEOTIDE SEQUENCE</scope>
    <source>
        <strain evidence="6">MeG22</strain>
    </source>
</reference>
<keyword evidence="3" id="KW-0238">DNA-binding</keyword>
<evidence type="ECO:0000256" key="3">
    <source>
        <dbReference type="ARBA" id="ARBA00023125"/>
    </source>
</evidence>
<dbReference type="InterPro" id="IPR000551">
    <property type="entry name" value="MerR-type_HTH_dom"/>
</dbReference>
<dbReference type="PANTHER" id="PTHR30204:SF69">
    <property type="entry name" value="MERR-FAMILY TRANSCRIPTIONAL REGULATOR"/>
    <property type="match status" value="1"/>
</dbReference>
<dbReference type="GO" id="GO:0003677">
    <property type="term" value="F:DNA binding"/>
    <property type="evidence" value="ECO:0007669"/>
    <property type="project" value="UniProtKB-KW"/>
</dbReference>
<proteinExistence type="predicted"/>
<dbReference type="SUPFAM" id="SSF52242">
    <property type="entry name" value="Cobalamin (vitamin B12)-binding domain"/>
    <property type="match status" value="1"/>
</dbReference>
<evidence type="ECO:0000313" key="7">
    <source>
        <dbReference type="Proteomes" id="UP001193389"/>
    </source>
</evidence>
<dbReference type="InterPro" id="IPR036724">
    <property type="entry name" value="Cobalamin-bd_sf"/>
</dbReference>
<name>A0A5K7S533_9BACT</name>
<evidence type="ECO:0000259" key="5">
    <source>
        <dbReference type="PROSITE" id="PS50937"/>
    </source>
</evidence>
<evidence type="ECO:0000256" key="1">
    <source>
        <dbReference type="ARBA" id="ARBA00022491"/>
    </source>
</evidence>
<dbReference type="GO" id="GO:0046872">
    <property type="term" value="F:metal ion binding"/>
    <property type="evidence" value="ECO:0007669"/>
    <property type="project" value="InterPro"/>
</dbReference>
<dbReference type="GO" id="GO:0003700">
    <property type="term" value="F:DNA-binding transcription factor activity"/>
    <property type="evidence" value="ECO:0007669"/>
    <property type="project" value="InterPro"/>
</dbReference>
<dbReference type="InterPro" id="IPR036594">
    <property type="entry name" value="Meth_synthase_dom"/>
</dbReference>
<dbReference type="SUPFAM" id="SSF46955">
    <property type="entry name" value="Putative DNA-binding domain"/>
    <property type="match status" value="1"/>
</dbReference>
<dbReference type="Gene3D" id="1.10.1240.10">
    <property type="entry name" value="Methionine synthase domain"/>
    <property type="match status" value="1"/>
</dbReference>
<dbReference type="Gene3D" id="3.40.50.280">
    <property type="entry name" value="Cobalamin-binding domain"/>
    <property type="match status" value="1"/>
</dbReference>
<dbReference type="InterPro" id="IPR009061">
    <property type="entry name" value="DNA-bd_dom_put_sf"/>
</dbReference>
<accession>A0A5K7S533</accession>
<dbReference type="AlphaFoldDB" id="A0A5K7S533"/>
<dbReference type="CDD" id="cd01104">
    <property type="entry name" value="HTH_MlrA-CarA"/>
    <property type="match status" value="1"/>
</dbReference>
<dbReference type="InterPro" id="IPR047057">
    <property type="entry name" value="MerR_fam"/>
</dbReference>
<evidence type="ECO:0000313" key="6">
    <source>
        <dbReference type="EMBL" id="BBE16671.1"/>
    </source>
</evidence>
<dbReference type="KEGG" id="anf:AQPE_0814"/>
<dbReference type="Pfam" id="PF13411">
    <property type="entry name" value="MerR_1"/>
    <property type="match status" value="1"/>
</dbReference>
<protein>
    <submittedName>
        <fullName evidence="6">Transcriptional regulator, MerR family</fullName>
    </submittedName>
</protein>
<dbReference type="PROSITE" id="PS50937">
    <property type="entry name" value="HTH_MERR_2"/>
    <property type="match status" value="1"/>
</dbReference>
<dbReference type="RefSeq" id="WP_318349724.1">
    <property type="nucleotide sequence ID" value="NZ_AP018694.1"/>
</dbReference>
<dbReference type="GO" id="GO:0031419">
    <property type="term" value="F:cobalamin binding"/>
    <property type="evidence" value="ECO:0007669"/>
    <property type="project" value="InterPro"/>
</dbReference>
<organism evidence="6 7">
    <name type="scientific">Aquipluma nitroreducens</name>
    <dbReference type="NCBI Taxonomy" id="2010828"/>
    <lineage>
        <taxon>Bacteria</taxon>
        <taxon>Pseudomonadati</taxon>
        <taxon>Bacteroidota</taxon>
        <taxon>Bacteroidia</taxon>
        <taxon>Marinilabiliales</taxon>
        <taxon>Prolixibacteraceae</taxon>
        <taxon>Aquipluma</taxon>
    </lineage>
</organism>
<keyword evidence="7" id="KW-1185">Reference proteome</keyword>